<keyword evidence="3" id="KW-1185">Reference proteome</keyword>
<feature type="region of interest" description="Disordered" evidence="1">
    <location>
        <begin position="862"/>
        <end position="887"/>
    </location>
</feature>
<dbReference type="Proteomes" id="UP000258613">
    <property type="component" value="Chromosome"/>
</dbReference>
<reference evidence="3" key="1">
    <citation type="submission" date="2018-02" db="EMBL/GenBank/DDBJ databases">
        <title>Phenotypic and genomic properties of facultatively anaerobic sulfur-reducing natronoarchaea from hypersaline soda lakes.</title>
        <authorList>
            <person name="Sorokin D.Y."/>
            <person name="Kublanov I.V."/>
            <person name="Roman P."/>
            <person name="Sinninghe Damste J.S."/>
            <person name="Golyshin P.N."/>
            <person name="Rojo D."/>
            <person name="Ciordia S."/>
            <person name="Mena M.D.C."/>
            <person name="Ferrer M."/>
            <person name="Messina E."/>
            <person name="Smedile F."/>
            <person name="La Spada G."/>
            <person name="La Cono V."/>
            <person name="Yakimov M.M."/>
        </authorList>
    </citation>
    <scope>NUCLEOTIDE SEQUENCE [LARGE SCALE GENOMIC DNA]</scope>
    <source>
        <strain evidence="3">AArc-Mg</strain>
    </source>
</reference>
<evidence type="ECO:0000256" key="1">
    <source>
        <dbReference type="SAM" id="MobiDB-lite"/>
    </source>
</evidence>
<gene>
    <name evidence="2" type="ORF">AArcMg_1470</name>
</gene>
<accession>A0A346PPN8</accession>
<proteinExistence type="predicted"/>
<protein>
    <submittedName>
        <fullName evidence="2">Uncharacterized protein</fullName>
    </submittedName>
</protein>
<feature type="compositionally biased region" description="Basic and acidic residues" evidence="1">
    <location>
        <begin position="873"/>
        <end position="887"/>
    </location>
</feature>
<feature type="region of interest" description="Disordered" evidence="1">
    <location>
        <begin position="472"/>
        <end position="496"/>
    </location>
</feature>
<dbReference type="KEGG" id="nag:AArcMg_1470"/>
<name>A0A346PPN8_9EURY</name>
<evidence type="ECO:0000313" key="3">
    <source>
        <dbReference type="Proteomes" id="UP000258613"/>
    </source>
</evidence>
<sequence length="887" mass="98015">MTFVTVDDFGEYDEAQTIEDTPYSATTDDSDWEIVSGGYEGGNVLTNTDLDGFSVQSLAEIDDEDALDTLPQPGGETRLLMRTDGDLNGFYFAGENTVNAYEVEIDTRTGDEQIAIVIWDGGDNEYVEEASVSGLSGNTWYWLRVKWDDPDESDLLVYSVHEYSGGSVGDQVGPTLSWSPADDDPVYEDGFLAFFGRGDGVEYDLVETEEQFEVYDRQAISYTEQIDKAGDRLLNRGRERSATSYADEMATTAEDAALVEDFESYETGDVDDVTDGVWEADRGEIRSSGSTYGGDQGLYAESDVISSEGLDRYPDRGTEVELYMDEPGLAVQLAATSTIPIEIWSETGSNIRFEAALTDEVVAPIEHNDWESNSQRMEIRIRWEPDDWIEVNIREAGSGNKYDTLRAKIEGSYSDPEGIGFDYKNGAATVDLIKIHDAPGYKRVPSSYSNQVDTEATSEIDVTRGVSTVTDPMATKASRRETRHPSTFSEENANSSVRTVTFPRTASTYTDQFADIAEQRLHLRRLSEGVAGTSVTDTTRTFDLTKSATSYAAPIYGNGYTQYQMFATARSYSEPMATDGSSQGLFGDDIYRYYLGTQHLGTATHGAGDIQYNRGPETYSEPAQTETWIFAGLLRRGTSFAQSIETSGDRQRFFNRFGIGFADEAETDTERRLSLSRLGETAAVGMQAMSRRTLASVRGVTSYGDNAYTDALRKRLYDRFVTTEAGHSSTDGSRFLSLRRVVGTAGQASESVGCRVFSVTRPVTSYVAAAGTDSRWVERLIRRARTYTDEAQTSIDRRFAVERFGASFGQESETETRTIFDLTKSATSYVGESVTRTIPDMERPVQMPTTATIKERAVSVLARDTSSSAQVEDTSKDVEIKNQGDNQ</sequence>
<dbReference type="GeneID" id="37641959"/>
<evidence type="ECO:0000313" key="2">
    <source>
        <dbReference type="EMBL" id="AXR81483.1"/>
    </source>
</evidence>
<feature type="compositionally biased region" description="Polar residues" evidence="1">
    <location>
        <begin position="485"/>
        <end position="496"/>
    </location>
</feature>
<organism evidence="2 3">
    <name type="scientific">Natrarchaeobaculum sulfurireducens</name>
    <dbReference type="NCBI Taxonomy" id="2044521"/>
    <lineage>
        <taxon>Archaea</taxon>
        <taxon>Methanobacteriati</taxon>
        <taxon>Methanobacteriota</taxon>
        <taxon>Stenosarchaea group</taxon>
        <taxon>Halobacteria</taxon>
        <taxon>Halobacteriales</taxon>
        <taxon>Natrialbaceae</taxon>
        <taxon>Natrarchaeobaculum</taxon>
    </lineage>
</organism>
<dbReference type="EMBL" id="CP027033">
    <property type="protein sequence ID" value="AXR81483.1"/>
    <property type="molecule type" value="Genomic_DNA"/>
</dbReference>
<dbReference type="AlphaFoldDB" id="A0A346PPN8"/>
<dbReference type="RefSeq" id="WP_117368152.1">
    <property type="nucleotide sequence ID" value="NZ_CP027033.1"/>
</dbReference>